<proteinExistence type="predicted"/>
<evidence type="ECO:0000313" key="6">
    <source>
        <dbReference type="Proteomes" id="UP000273022"/>
    </source>
</evidence>
<dbReference type="Pfam" id="PF25954">
    <property type="entry name" value="Beta-barrel_RND_2"/>
    <property type="match status" value="1"/>
</dbReference>
<evidence type="ECO:0000259" key="4">
    <source>
        <dbReference type="Pfam" id="PF25954"/>
    </source>
</evidence>
<dbReference type="Proteomes" id="UP000273022">
    <property type="component" value="Unassembled WGS sequence"/>
</dbReference>
<gene>
    <name evidence="5" type="ORF">D5R81_01195</name>
</gene>
<keyword evidence="6" id="KW-1185">Reference proteome</keyword>
<dbReference type="Gene3D" id="2.40.30.170">
    <property type="match status" value="1"/>
</dbReference>
<dbReference type="OrthoDB" id="9811754at2"/>
<keyword evidence="2 3" id="KW-0175">Coiled coil</keyword>
<dbReference type="InterPro" id="IPR050465">
    <property type="entry name" value="UPF0194_transport"/>
</dbReference>
<reference evidence="5 6" key="1">
    <citation type="submission" date="2018-09" db="EMBL/GenBank/DDBJ databases">
        <title>Phylogeny of the Shewanellaceae, and recommendation for two new genera, Pseudoshewanella and Parashewanella.</title>
        <authorList>
            <person name="Wang G."/>
        </authorList>
    </citation>
    <scope>NUCLEOTIDE SEQUENCE [LARGE SCALE GENOMIC DNA]</scope>
    <source>
        <strain evidence="5 6">KCTC 22492</strain>
    </source>
</reference>
<feature type="domain" description="CusB-like beta-barrel" evidence="4">
    <location>
        <begin position="264"/>
        <end position="342"/>
    </location>
</feature>
<comment type="caution">
    <text evidence="5">The sequence shown here is derived from an EMBL/GenBank/DDBJ whole genome shotgun (WGS) entry which is preliminary data.</text>
</comment>
<evidence type="ECO:0000256" key="3">
    <source>
        <dbReference type="SAM" id="Coils"/>
    </source>
</evidence>
<sequence>MHYFDTLSRIIYFARSSLSKIIIASFVICALTACNPNNTATVTEGILPQNIEITGELVAAKTTYLTPPIMRRVWSYQVKKIAPEGSLVKKGDLIAQLDTSDLTQRLATKSARLATTKQDIETSKLRNLKQVEQLKLDIAEAKMNFDKAQLKFDLSDETVSAIDKAKYEKDAQIAKDNYQLNLKKLTLEHQGAAQRQVMLESDLRKQAAEVADLKKGIAAFRILAPKTGMLVHGKDQQGNKLKEGQSVSAGDAVASIPDLDHMQIKMAIPEVEAERVKLNQVVNIRLDANPERLFIGKIVKLGAVFRNKSRQIPLVVFDAIADIDEADSDIMRPGMTAKVSINITSNQTQLLLPVEALHYQQGQAYVYRPSLFGDERHPVEVSDIGLHFVALSSGLSLGDEVILP</sequence>
<dbReference type="SUPFAM" id="SSF111369">
    <property type="entry name" value="HlyD-like secretion proteins"/>
    <property type="match status" value="1"/>
</dbReference>
<dbReference type="EMBL" id="QYYH01000004">
    <property type="protein sequence ID" value="RJY19352.1"/>
    <property type="molecule type" value="Genomic_DNA"/>
</dbReference>
<evidence type="ECO:0000256" key="2">
    <source>
        <dbReference type="ARBA" id="ARBA00023054"/>
    </source>
</evidence>
<dbReference type="Gene3D" id="1.10.287.470">
    <property type="entry name" value="Helix hairpin bin"/>
    <property type="match status" value="1"/>
</dbReference>
<feature type="coiled-coil region" evidence="3">
    <location>
        <begin position="131"/>
        <end position="195"/>
    </location>
</feature>
<accession>A0A3A6U1M7</accession>
<dbReference type="RefSeq" id="WP_121851836.1">
    <property type="nucleotide sequence ID" value="NZ_CP037952.1"/>
</dbReference>
<dbReference type="InterPro" id="IPR058792">
    <property type="entry name" value="Beta-barrel_RND_2"/>
</dbReference>
<dbReference type="GO" id="GO:0030313">
    <property type="term" value="C:cell envelope"/>
    <property type="evidence" value="ECO:0007669"/>
    <property type="project" value="UniProtKB-SubCell"/>
</dbReference>
<evidence type="ECO:0000313" key="5">
    <source>
        <dbReference type="EMBL" id="RJY19352.1"/>
    </source>
</evidence>
<dbReference type="Gene3D" id="2.40.50.100">
    <property type="match status" value="1"/>
</dbReference>
<dbReference type="PANTHER" id="PTHR32347:SF23">
    <property type="entry name" value="BLL5650 PROTEIN"/>
    <property type="match status" value="1"/>
</dbReference>
<name>A0A3A6U1M7_9GAMM</name>
<comment type="subcellular location">
    <subcellularLocation>
        <location evidence="1">Cell envelope</location>
    </subcellularLocation>
</comment>
<organism evidence="5 6">
    <name type="scientific">Parashewanella spongiae</name>
    <dbReference type="NCBI Taxonomy" id="342950"/>
    <lineage>
        <taxon>Bacteria</taxon>
        <taxon>Pseudomonadati</taxon>
        <taxon>Pseudomonadota</taxon>
        <taxon>Gammaproteobacteria</taxon>
        <taxon>Alteromonadales</taxon>
        <taxon>Shewanellaceae</taxon>
        <taxon>Parashewanella</taxon>
    </lineage>
</organism>
<protein>
    <submittedName>
        <fullName evidence="5">HlyD family efflux transporter periplasmic adaptor subunit</fullName>
    </submittedName>
</protein>
<dbReference type="AlphaFoldDB" id="A0A3A6U1M7"/>
<dbReference type="Gene3D" id="2.40.420.20">
    <property type="match status" value="1"/>
</dbReference>
<dbReference type="PANTHER" id="PTHR32347">
    <property type="entry name" value="EFFLUX SYSTEM COMPONENT YKNX-RELATED"/>
    <property type="match status" value="1"/>
</dbReference>
<evidence type="ECO:0000256" key="1">
    <source>
        <dbReference type="ARBA" id="ARBA00004196"/>
    </source>
</evidence>